<evidence type="ECO:0000256" key="19">
    <source>
        <dbReference type="HAMAP-Rule" id="MF_00037"/>
    </source>
</evidence>
<evidence type="ECO:0000256" key="13">
    <source>
        <dbReference type="ARBA" id="ARBA00022984"/>
    </source>
</evidence>
<dbReference type="InterPro" id="IPR036635">
    <property type="entry name" value="MurB_C_sf"/>
</dbReference>
<evidence type="ECO:0000256" key="17">
    <source>
        <dbReference type="ARBA" id="ARBA00031026"/>
    </source>
</evidence>
<evidence type="ECO:0000256" key="16">
    <source>
        <dbReference type="ARBA" id="ARBA00023316"/>
    </source>
</evidence>
<evidence type="ECO:0000256" key="14">
    <source>
        <dbReference type="ARBA" id="ARBA00023002"/>
    </source>
</evidence>
<dbReference type="InterPro" id="IPR016166">
    <property type="entry name" value="FAD-bd_PCMH"/>
</dbReference>
<keyword evidence="9 19" id="KW-0285">Flavoprotein</keyword>
<evidence type="ECO:0000256" key="7">
    <source>
        <dbReference type="ARBA" id="ARBA00022490"/>
    </source>
</evidence>
<dbReference type="OrthoDB" id="9804753at2"/>
<evidence type="ECO:0000256" key="8">
    <source>
        <dbReference type="ARBA" id="ARBA00022618"/>
    </source>
</evidence>
<keyword evidence="13 19" id="KW-0573">Peptidoglycan synthesis</keyword>
<dbReference type="Pfam" id="PF02873">
    <property type="entry name" value="MurB_C"/>
    <property type="match status" value="1"/>
</dbReference>
<dbReference type="InterPro" id="IPR036318">
    <property type="entry name" value="FAD-bd_PCMH-like_sf"/>
</dbReference>
<dbReference type="InterPro" id="IPR016167">
    <property type="entry name" value="FAD-bd_PCMH_sub1"/>
</dbReference>
<evidence type="ECO:0000256" key="18">
    <source>
        <dbReference type="ARBA" id="ARBA00048914"/>
    </source>
</evidence>
<feature type="domain" description="FAD-binding PCMH-type" evidence="20">
    <location>
        <begin position="21"/>
        <end position="191"/>
    </location>
</feature>
<feature type="active site" evidence="19">
    <location>
        <position position="338"/>
    </location>
</feature>
<gene>
    <name evidence="19 21" type="primary">murB</name>
    <name evidence="21" type="ORF">H0A62_07260</name>
</gene>
<reference evidence="21 22" key="1">
    <citation type="submission" date="2020-07" db="EMBL/GenBank/DDBJ databases">
        <title>Taxonomic revisions and descriptions of new bacterial species based on genomic comparisons in the high-G+C-content subgroup of the family Alcaligenaceae.</title>
        <authorList>
            <person name="Szabo A."/>
            <person name="Felfoldi T."/>
        </authorList>
    </citation>
    <scope>NUCLEOTIDE SEQUENCE [LARGE SCALE GENOMIC DNA]</scope>
    <source>
        <strain evidence="21 22">DSM 25667</strain>
    </source>
</reference>
<keyword evidence="14 19" id="KW-0560">Oxidoreductase</keyword>
<name>A0A853GQQ8_9BURK</name>
<dbReference type="GO" id="GO:0071555">
    <property type="term" value="P:cell wall organization"/>
    <property type="evidence" value="ECO:0007669"/>
    <property type="project" value="UniProtKB-KW"/>
</dbReference>
<dbReference type="GO" id="GO:0005829">
    <property type="term" value="C:cytosol"/>
    <property type="evidence" value="ECO:0007669"/>
    <property type="project" value="TreeGrafter"/>
</dbReference>
<keyword evidence="15 19" id="KW-0131">Cell cycle</keyword>
<dbReference type="PANTHER" id="PTHR21071">
    <property type="entry name" value="UDP-N-ACETYLENOLPYRUVOYLGLUCOSAMINE REDUCTASE"/>
    <property type="match status" value="1"/>
</dbReference>
<comment type="pathway">
    <text evidence="4 19">Cell wall biogenesis; peptidoglycan biosynthesis.</text>
</comment>
<dbReference type="RefSeq" id="WP_130038997.1">
    <property type="nucleotide sequence ID" value="NZ_JACCEV010000002.1"/>
</dbReference>
<comment type="subcellular location">
    <subcellularLocation>
        <location evidence="3 19">Cytoplasm</location>
    </subcellularLocation>
</comment>
<dbReference type="Pfam" id="PF01565">
    <property type="entry name" value="FAD_binding_4"/>
    <property type="match status" value="1"/>
</dbReference>
<feature type="active site" evidence="19">
    <location>
        <position position="167"/>
    </location>
</feature>
<dbReference type="SUPFAM" id="SSF56176">
    <property type="entry name" value="FAD-binding/transporter-associated domain-like"/>
    <property type="match status" value="1"/>
</dbReference>
<evidence type="ECO:0000256" key="11">
    <source>
        <dbReference type="ARBA" id="ARBA00022857"/>
    </source>
</evidence>
<evidence type="ECO:0000256" key="4">
    <source>
        <dbReference type="ARBA" id="ARBA00004752"/>
    </source>
</evidence>
<dbReference type="GO" id="GO:0008360">
    <property type="term" value="P:regulation of cell shape"/>
    <property type="evidence" value="ECO:0007669"/>
    <property type="project" value="UniProtKB-KW"/>
</dbReference>
<dbReference type="Gene3D" id="3.90.78.10">
    <property type="entry name" value="UDP-N-acetylenolpyruvoylglucosamine reductase, C-terminal domain"/>
    <property type="match status" value="1"/>
</dbReference>
<dbReference type="InterPro" id="IPR003170">
    <property type="entry name" value="MurB"/>
</dbReference>
<evidence type="ECO:0000313" key="21">
    <source>
        <dbReference type="EMBL" id="NYT85398.1"/>
    </source>
</evidence>
<dbReference type="HAMAP" id="MF_00037">
    <property type="entry name" value="MurB"/>
    <property type="match status" value="1"/>
</dbReference>
<dbReference type="Gene3D" id="3.30.43.10">
    <property type="entry name" value="Uridine Diphospho-n-acetylenolpyruvylglucosamine Reductase, domain 2"/>
    <property type="match status" value="1"/>
</dbReference>
<dbReference type="NCBIfam" id="NF010478">
    <property type="entry name" value="PRK13903.1"/>
    <property type="match status" value="1"/>
</dbReference>
<evidence type="ECO:0000256" key="15">
    <source>
        <dbReference type="ARBA" id="ARBA00023306"/>
    </source>
</evidence>
<keyword evidence="12 19" id="KW-0133">Cell shape</keyword>
<dbReference type="InterPro" id="IPR006094">
    <property type="entry name" value="Oxid_FAD_bind_N"/>
</dbReference>
<dbReference type="EC" id="1.3.1.98" evidence="5 19"/>
<sequence>MELLLLHVVDQDLTSFNTLGLRSRARSFVRCESAEQLRALSDLADAYRDVFILGGGSNVVLASELDCLVIKMDNVGVRLLSETDDEWVVEAQAGEQWHGFVEHCIDQGWNGLENLALIPGTVGAAPVQNIGAYGVELDQRFHSLLAWNMREQRLVEMGAKECGFSYRNSFFKQAGQGRWLIVAVRFCLPKRWTPVLSYPDLQRHPVLQAAGADATARQIFDAVGQIRQSKLPDPAVQGNAGSFFKNPVIIARAYEALKKAHPGLVAYPQPDGAYKLAAGWLIEQAGWKGRRVGAAGVHDRQALVLVNDGGATADDIVALASAIKTDIAARFGVDLEQEPVQVG</sequence>
<comment type="function">
    <text evidence="2 19">Cell wall formation.</text>
</comment>
<dbReference type="NCBIfam" id="TIGR00179">
    <property type="entry name" value="murB"/>
    <property type="match status" value="1"/>
</dbReference>
<dbReference type="Proteomes" id="UP000554144">
    <property type="component" value="Unassembled WGS sequence"/>
</dbReference>
<dbReference type="GO" id="GO:0009252">
    <property type="term" value="P:peptidoglycan biosynthetic process"/>
    <property type="evidence" value="ECO:0007669"/>
    <property type="project" value="UniProtKB-UniRule"/>
</dbReference>
<evidence type="ECO:0000259" key="20">
    <source>
        <dbReference type="PROSITE" id="PS51387"/>
    </source>
</evidence>
<keyword evidence="11 19" id="KW-0521">NADP</keyword>
<dbReference type="GO" id="GO:0071949">
    <property type="term" value="F:FAD binding"/>
    <property type="evidence" value="ECO:0007669"/>
    <property type="project" value="InterPro"/>
</dbReference>
<accession>A0A853GQQ8</accession>
<evidence type="ECO:0000256" key="3">
    <source>
        <dbReference type="ARBA" id="ARBA00004496"/>
    </source>
</evidence>
<keyword evidence="16 19" id="KW-0961">Cell wall biogenesis/degradation</keyword>
<keyword evidence="8 19" id="KW-0132">Cell division</keyword>
<evidence type="ECO:0000256" key="2">
    <source>
        <dbReference type="ARBA" id="ARBA00003921"/>
    </source>
</evidence>
<dbReference type="InterPro" id="IPR011601">
    <property type="entry name" value="MurB_C"/>
</dbReference>
<dbReference type="PANTHER" id="PTHR21071:SF4">
    <property type="entry name" value="UDP-N-ACETYLENOLPYRUVOYLGLUCOSAMINE REDUCTASE"/>
    <property type="match status" value="1"/>
</dbReference>
<protein>
    <recommendedName>
        <fullName evidence="6 19">UDP-N-acetylenolpyruvoylglucosamine reductase</fullName>
        <ecNumber evidence="5 19">1.3.1.98</ecNumber>
    </recommendedName>
    <alternativeName>
        <fullName evidence="17 19">UDP-N-acetylmuramate dehydrogenase</fullName>
    </alternativeName>
</protein>
<evidence type="ECO:0000256" key="6">
    <source>
        <dbReference type="ARBA" id="ARBA00015188"/>
    </source>
</evidence>
<evidence type="ECO:0000256" key="9">
    <source>
        <dbReference type="ARBA" id="ARBA00022630"/>
    </source>
</evidence>
<dbReference type="Gene3D" id="3.30.465.10">
    <property type="match status" value="1"/>
</dbReference>
<dbReference type="NCBIfam" id="NF000755">
    <property type="entry name" value="PRK00046.1"/>
    <property type="match status" value="1"/>
</dbReference>
<dbReference type="PROSITE" id="PS51387">
    <property type="entry name" value="FAD_PCMH"/>
    <property type="match status" value="1"/>
</dbReference>
<dbReference type="InterPro" id="IPR016169">
    <property type="entry name" value="FAD-bd_PCMH_sub2"/>
</dbReference>
<comment type="catalytic activity">
    <reaction evidence="18 19">
        <text>UDP-N-acetyl-alpha-D-muramate + NADP(+) = UDP-N-acetyl-3-O-(1-carboxyvinyl)-alpha-D-glucosamine + NADPH + H(+)</text>
        <dbReference type="Rhea" id="RHEA:12248"/>
        <dbReference type="ChEBI" id="CHEBI:15378"/>
        <dbReference type="ChEBI" id="CHEBI:57783"/>
        <dbReference type="ChEBI" id="CHEBI:58349"/>
        <dbReference type="ChEBI" id="CHEBI:68483"/>
        <dbReference type="ChEBI" id="CHEBI:70757"/>
        <dbReference type="EC" id="1.3.1.98"/>
    </reaction>
</comment>
<dbReference type="AlphaFoldDB" id="A0A853GQQ8"/>
<organism evidence="21 22">
    <name type="scientific">Pollutimonas harenae</name>
    <dbReference type="NCBI Taxonomy" id="657015"/>
    <lineage>
        <taxon>Bacteria</taxon>
        <taxon>Pseudomonadati</taxon>
        <taxon>Pseudomonadota</taxon>
        <taxon>Betaproteobacteria</taxon>
        <taxon>Burkholderiales</taxon>
        <taxon>Alcaligenaceae</taxon>
        <taxon>Pollutimonas</taxon>
    </lineage>
</organism>
<dbReference type="EMBL" id="JACCEV010000002">
    <property type="protein sequence ID" value="NYT85398.1"/>
    <property type="molecule type" value="Genomic_DNA"/>
</dbReference>
<dbReference type="UniPathway" id="UPA00219"/>
<keyword evidence="22" id="KW-1185">Reference proteome</keyword>
<evidence type="ECO:0000256" key="5">
    <source>
        <dbReference type="ARBA" id="ARBA00012518"/>
    </source>
</evidence>
<keyword evidence="7 19" id="KW-0963">Cytoplasm</keyword>
<comment type="similarity">
    <text evidence="19">Belongs to the MurB family.</text>
</comment>
<proteinExistence type="inferred from homology"/>
<comment type="caution">
    <text evidence="21">The sequence shown here is derived from an EMBL/GenBank/DDBJ whole genome shotgun (WGS) entry which is preliminary data.</text>
</comment>
<evidence type="ECO:0000256" key="1">
    <source>
        <dbReference type="ARBA" id="ARBA00001974"/>
    </source>
</evidence>
<comment type="cofactor">
    <cofactor evidence="1 19">
        <name>FAD</name>
        <dbReference type="ChEBI" id="CHEBI:57692"/>
    </cofactor>
</comment>
<feature type="active site" description="Proton donor" evidence="19">
    <location>
        <position position="242"/>
    </location>
</feature>
<evidence type="ECO:0000313" key="22">
    <source>
        <dbReference type="Proteomes" id="UP000554144"/>
    </source>
</evidence>
<dbReference type="GO" id="GO:0008762">
    <property type="term" value="F:UDP-N-acetylmuramate dehydrogenase activity"/>
    <property type="evidence" value="ECO:0007669"/>
    <property type="project" value="UniProtKB-UniRule"/>
</dbReference>
<evidence type="ECO:0000256" key="12">
    <source>
        <dbReference type="ARBA" id="ARBA00022960"/>
    </source>
</evidence>
<dbReference type="SUPFAM" id="SSF56194">
    <property type="entry name" value="Uridine diphospho-N-Acetylenolpyruvylglucosamine reductase, MurB, C-terminal domain"/>
    <property type="match status" value="1"/>
</dbReference>
<keyword evidence="10 19" id="KW-0274">FAD</keyword>
<dbReference type="GO" id="GO:0051301">
    <property type="term" value="P:cell division"/>
    <property type="evidence" value="ECO:0007669"/>
    <property type="project" value="UniProtKB-KW"/>
</dbReference>
<evidence type="ECO:0000256" key="10">
    <source>
        <dbReference type="ARBA" id="ARBA00022827"/>
    </source>
</evidence>